<dbReference type="SMR" id="A0A5F9CIX1"/>
<dbReference type="InterPro" id="IPR001870">
    <property type="entry name" value="B30.2/SPRY"/>
</dbReference>
<dbReference type="RefSeq" id="XP_017200306.1">
    <property type="nucleotide sequence ID" value="XM_017344817.3"/>
</dbReference>
<dbReference type="GeneID" id="100347988"/>
<keyword evidence="1" id="KW-0479">Metal-binding</keyword>
<dbReference type="Pfam" id="PF15227">
    <property type="entry name" value="zf-C3HC4_4"/>
    <property type="match status" value="1"/>
</dbReference>
<dbReference type="InterPro" id="IPR001841">
    <property type="entry name" value="Znf_RING"/>
</dbReference>
<proteinExistence type="predicted"/>
<dbReference type="Pfam" id="PF00622">
    <property type="entry name" value="SPRY"/>
    <property type="match status" value="1"/>
</dbReference>
<keyword evidence="2 4" id="KW-0863">Zinc-finger</keyword>
<dbReference type="Pfam" id="PF13765">
    <property type="entry name" value="PRY"/>
    <property type="match status" value="1"/>
</dbReference>
<evidence type="ECO:0000259" key="7">
    <source>
        <dbReference type="PROSITE" id="PS50119"/>
    </source>
</evidence>
<dbReference type="SMART" id="SM00449">
    <property type="entry name" value="SPRY"/>
    <property type="match status" value="1"/>
</dbReference>
<feature type="domain" description="B30.2/SPRY" evidence="8">
    <location>
        <begin position="421"/>
        <end position="613"/>
    </location>
</feature>
<dbReference type="OrthoDB" id="654191at2759"/>
<dbReference type="Ensembl" id="ENSOCUT00000036961.1">
    <property type="protein sequence ID" value="ENSOCUP00000033641.1"/>
    <property type="gene ID" value="ENSOCUG00000015660.4"/>
</dbReference>
<dbReference type="GO" id="GO:0008270">
    <property type="term" value="F:zinc ion binding"/>
    <property type="evidence" value="ECO:0007669"/>
    <property type="project" value="UniProtKB-KW"/>
</dbReference>
<reference evidence="9" key="3">
    <citation type="submission" date="2025-09" db="UniProtKB">
        <authorList>
            <consortium name="Ensembl"/>
        </authorList>
    </citation>
    <scope>IDENTIFICATION</scope>
    <source>
        <strain evidence="9">Thorbecke</strain>
    </source>
</reference>
<reference evidence="9" key="2">
    <citation type="submission" date="2025-08" db="UniProtKB">
        <authorList>
            <consortium name="Ensembl"/>
        </authorList>
    </citation>
    <scope>IDENTIFICATION</scope>
    <source>
        <strain evidence="9">Thorbecke</strain>
    </source>
</reference>
<dbReference type="FunCoup" id="A0A5F9CIX1">
    <property type="interactions" value="3"/>
</dbReference>
<dbReference type="SUPFAM" id="SSF57845">
    <property type="entry name" value="B-box zinc-binding domain"/>
    <property type="match status" value="1"/>
</dbReference>
<feature type="compositionally biased region" description="Low complexity" evidence="5">
    <location>
        <begin position="339"/>
        <end position="353"/>
    </location>
</feature>
<dbReference type="SUPFAM" id="SSF57850">
    <property type="entry name" value="RING/U-box"/>
    <property type="match status" value="1"/>
</dbReference>
<dbReference type="InParanoid" id="A0A5F9CIX1"/>
<accession>A0A5F9CIX1</accession>
<dbReference type="PaxDb" id="9986-ENSOCUP00000013450"/>
<dbReference type="GeneTree" id="ENSGT00940000163585"/>
<dbReference type="PROSITE" id="PS50119">
    <property type="entry name" value="ZF_BBOX"/>
    <property type="match status" value="1"/>
</dbReference>
<dbReference type="InterPro" id="IPR043136">
    <property type="entry name" value="B30.2/SPRY_sf"/>
</dbReference>
<dbReference type="CTD" id="11074"/>
<organism evidence="9 10">
    <name type="scientific">Oryctolagus cuniculus</name>
    <name type="common">Rabbit</name>
    <dbReference type="NCBI Taxonomy" id="9986"/>
    <lineage>
        <taxon>Eukaryota</taxon>
        <taxon>Metazoa</taxon>
        <taxon>Chordata</taxon>
        <taxon>Craniata</taxon>
        <taxon>Vertebrata</taxon>
        <taxon>Euteleostomi</taxon>
        <taxon>Mammalia</taxon>
        <taxon>Eutheria</taxon>
        <taxon>Euarchontoglires</taxon>
        <taxon>Glires</taxon>
        <taxon>Lagomorpha</taxon>
        <taxon>Leporidae</taxon>
        <taxon>Oryctolagus</taxon>
    </lineage>
</organism>
<dbReference type="Gene3D" id="3.30.40.10">
    <property type="entry name" value="Zinc/RING finger domain, C3HC4 (zinc finger)"/>
    <property type="match status" value="1"/>
</dbReference>
<dbReference type="InterPro" id="IPR003877">
    <property type="entry name" value="SPRY_dom"/>
</dbReference>
<dbReference type="InterPro" id="IPR000315">
    <property type="entry name" value="Znf_B-box"/>
</dbReference>
<evidence type="ECO:0000256" key="4">
    <source>
        <dbReference type="PROSITE-ProRule" id="PRU00024"/>
    </source>
</evidence>
<dbReference type="KEGG" id="ocu:100347988"/>
<dbReference type="PROSITE" id="PS50089">
    <property type="entry name" value="ZF_RING_2"/>
    <property type="match status" value="1"/>
</dbReference>
<dbReference type="InterPro" id="IPR013320">
    <property type="entry name" value="ConA-like_dom_sf"/>
</dbReference>
<evidence type="ECO:0000256" key="1">
    <source>
        <dbReference type="ARBA" id="ARBA00022723"/>
    </source>
</evidence>
<dbReference type="SMART" id="SM00336">
    <property type="entry name" value="BBOX"/>
    <property type="match status" value="1"/>
</dbReference>
<name>A0A5F9CIX1_RABIT</name>
<evidence type="ECO:0000313" key="10">
    <source>
        <dbReference type="Proteomes" id="UP000001811"/>
    </source>
</evidence>
<evidence type="ECO:0000256" key="3">
    <source>
        <dbReference type="ARBA" id="ARBA00022833"/>
    </source>
</evidence>
<dbReference type="Gene3D" id="3.30.160.60">
    <property type="entry name" value="Classic Zinc Finger"/>
    <property type="match status" value="1"/>
</dbReference>
<dbReference type="Gene3D" id="2.60.120.920">
    <property type="match status" value="1"/>
</dbReference>
<dbReference type="STRING" id="9986.ENSOCUP00000033641"/>
<dbReference type="InterPro" id="IPR003879">
    <property type="entry name" value="Butyrophylin_SPRY"/>
</dbReference>
<protein>
    <recommendedName>
        <fullName evidence="11">Tripartite motif containing 31</fullName>
    </recommendedName>
</protein>
<dbReference type="CDD" id="cd16582">
    <property type="entry name" value="RING-HC_TRIM31_C-V"/>
    <property type="match status" value="1"/>
</dbReference>
<keyword evidence="10" id="KW-1185">Reference proteome</keyword>
<dbReference type="PANTHER" id="PTHR24103">
    <property type="entry name" value="E3 UBIQUITIN-PROTEIN LIGASE TRIM"/>
    <property type="match status" value="1"/>
</dbReference>
<dbReference type="SUPFAM" id="SSF49899">
    <property type="entry name" value="Concanavalin A-like lectins/glucanases"/>
    <property type="match status" value="1"/>
</dbReference>
<reference evidence="9 10" key="1">
    <citation type="journal article" date="2011" name="Nature">
        <title>A high-resolution map of human evolutionary constraint using 29 mammals.</title>
        <authorList>
            <person name="Lindblad-Toh K."/>
            <person name="Garber M."/>
            <person name="Zuk O."/>
            <person name="Lin M.F."/>
            <person name="Parker B.J."/>
            <person name="Washietl S."/>
            <person name="Kheradpour P."/>
            <person name="Ernst J."/>
            <person name="Jordan G."/>
            <person name="Mauceli E."/>
            <person name="Ward L.D."/>
            <person name="Lowe C.B."/>
            <person name="Holloway A.K."/>
            <person name="Clamp M."/>
            <person name="Gnerre S."/>
            <person name="Alfoldi J."/>
            <person name="Beal K."/>
            <person name="Chang J."/>
            <person name="Clawson H."/>
            <person name="Cuff J."/>
            <person name="Di Palma F."/>
            <person name="Fitzgerald S."/>
            <person name="Flicek P."/>
            <person name="Guttman M."/>
            <person name="Hubisz M.J."/>
            <person name="Jaffe D.B."/>
            <person name="Jungreis I."/>
            <person name="Kent W.J."/>
            <person name="Kostka D."/>
            <person name="Lara M."/>
            <person name="Martins A.L."/>
            <person name="Massingham T."/>
            <person name="Moltke I."/>
            <person name="Raney B.J."/>
            <person name="Rasmussen M.D."/>
            <person name="Robinson J."/>
            <person name="Stark A."/>
            <person name="Vilella A.J."/>
            <person name="Wen J."/>
            <person name="Xie X."/>
            <person name="Zody M.C."/>
            <person name="Baldwin J."/>
            <person name="Bloom T."/>
            <person name="Chin C.W."/>
            <person name="Heiman D."/>
            <person name="Nicol R."/>
            <person name="Nusbaum C."/>
            <person name="Young S."/>
            <person name="Wilkinson J."/>
            <person name="Worley K.C."/>
            <person name="Kovar C.L."/>
            <person name="Muzny D.M."/>
            <person name="Gibbs R.A."/>
            <person name="Cree A."/>
            <person name="Dihn H.H."/>
            <person name="Fowler G."/>
            <person name="Jhangiani S."/>
            <person name="Joshi V."/>
            <person name="Lee S."/>
            <person name="Lewis L.R."/>
            <person name="Nazareth L.V."/>
            <person name="Okwuonu G."/>
            <person name="Santibanez J."/>
            <person name="Warren W.C."/>
            <person name="Mardis E.R."/>
            <person name="Weinstock G.M."/>
            <person name="Wilson R.K."/>
            <person name="Delehaunty K."/>
            <person name="Dooling D."/>
            <person name="Fronik C."/>
            <person name="Fulton L."/>
            <person name="Fulton B."/>
            <person name="Graves T."/>
            <person name="Minx P."/>
            <person name="Sodergren E."/>
            <person name="Birney E."/>
            <person name="Margulies E.H."/>
            <person name="Herrero J."/>
            <person name="Green E.D."/>
            <person name="Haussler D."/>
            <person name="Siepel A."/>
            <person name="Goldman N."/>
            <person name="Pollard K.S."/>
            <person name="Pedersen J.S."/>
            <person name="Lander E.S."/>
            <person name="Kellis M."/>
        </authorList>
    </citation>
    <scope>NUCLEOTIDE SEQUENCE [LARGE SCALE GENOMIC DNA]</scope>
    <source>
        <strain evidence="9 10">Thorbecke inbred</strain>
    </source>
</reference>
<evidence type="ECO:0000256" key="2">
    <source>
        <dbReference type="ARBA" id="ARBA00022771"/>
    </source>
</evidence>
<dbReference type="PROSITE" id="PS00518">
    <property type="entry name" value="ZF_RING_1"/>
    <property type="match status" value="1"/>
</dbReference>
<keyword evidence="3" id="KW-0862">Zinc</keyword>
<evidence type="ECO:0000259" key="8">
    <source>
        <dbReference type="PROSITE" id="PS50188"/>
    </source>
</evidence>
<dbReference type="PROSITE" id="PS50188">
    <property type="entry name" value="B302_SPRY"/>
    <property type="match status" value="1"/>
</dbReference>
<feature type="region of interest" description="Disordered" evidence="5">
    <location>
        <begin position="328"/>
        <end position="362"/>
    </location>
</feature>
<dbReference type="InterPro" id="IPR050143">
    <property type="entry name" value="TRIM/RBCC"/>
</dbReference>
<evidence type="ECO:0000256" key="5">
    <source>
        <dbReference type="SAM" id="MobiDB-lite"/>
    </source>
</evidence>
<dbReference type="Pfam" id="PF00643">
    <property type="entry name" value="zf-B_box"/>
    <property type="match status" value="1"/>
</dbReference>
<dbReference type="Bgee" id="ENSOCUG00000015660">
    <property type="expression patterns" value="Expressed in skin of back and 2 other cell types or tissues"/>
</dbReference>
<feature type="domain" description="B box-type" evidence="7">
    <location>
        <begin position="96"/>
        <end position="137"/>
    </location>
</feature>
<evidence type="ECO:0000259" key="6">
    <source>
        <dbReference type="PROSITE" id="PS50089"/>
    </source>
</evidence>
<dbReference type="AlphaFoldDB" id="A0A5F9CIX1"/>
<dbReference type="InterPro" id="IPR006574">
    <property type="entry name" value="PRY"/>
</dbReference>
<evidence type="ECO:0000313" key="9">
    <source>
        <dbReference type="Ensembl" id="ENSOCUP00000033641.1"/>
    </source>
</evidence>
<gene>
    <name evidence="9" type="primary">TRIM31</name>
</gene>
<dbReference type="SMART" id="SM00184">
    <property type="entry name" value="RING"/>
    <property type="match status" value="1"/>
</dbReference>
<feature type="domain" description="RING-type" evidence="6">
    <location>
        <begin position="16"/>
        <end position="57"/>
    </location>
</feature>
<dbReference type="InterPro" id="IPR013083">
    <property type="entry name" value="Znf_RING/FYVE/PHD"/>
</dbReference>
<dbReference type="PRINTS" id="PR01407">
    <property type="entry name" value="BUTYPHLNCDUF"/>
</dbReference>
<dbReference type="InterPro" id="IPR017907">
    <property type="entry name" value="Znf_RING_CS"/>
</dbReference>
<dbReference type="RefSeq" id="XP_069930932.1">
    <property type="nucleotide sequence ID" value="XM_070074831.1"/>
</dbReference>
<dbReference type="Proteomes" id="UP000001811">
    <property type="component" value="Chromosome 12"/>
</dbReference>
<evidence type="ECO:0008006" key="11">
    <source>
        <dbReference type="Google" id="ProtNLM"/>
    </source>
</evidence>
<dbReference type="SMART" id="SM00589">
    <property type="entry name" value="PRY"/>
    <property type="match status" value="1"/>
</dbReference>
<dbReference type="EMBL" id="AAGW02068123">
    <property type="status" value="NOT_ANNOTATED_CDS"/>
    <property type="molecule type" value="Genomic_DNA"/>
</dbReference>
<sequence length="613" mass="68917">MARQQSPMDLQQEVICPICLEILQEPVTTDCGHNFCLQCITQVAEASGDFFKCPLCNSSVRKNAFTLNWLLVNLVDRIQAIDLSEMRPEVEDEEEEEEMRCPKHGEKLHYFCELDGKFLCVVCCGSKDHKSHNTSLIEEAAQSYQGQIQSRVRLLRQKEKEIAHRKAQSEEKIDFFMAQVDLEKQRILAEFEHLGQALKEEKDFLLSRITWLGLEEAKEGKVYNTATQAQLNSLRNLTDRLEAKQRMPPQQLLKGIKSILHRSEEFQFLSLPPIPLDLEKKLSEAKSRHDFITENLRRFKDTLQADRKKDKSKFLKGMNESHTKSWCLFEKHNPNPDNTSTPEPSSPGNGNPASPQPPPLLHSRFRASFIGTVSGIELLLPRSRASLARAPGNRTSAANVESSRAATRTAELREALTIPPLPPRHPQNYRDLLQGAPTAPVTFDAASAHPDLVLSQDLKTVTLDLAPADSSEDAAGPESFYPFRCVLGSPGFSCGRHAWEAELRGPRGGACVVGVAWEQVARRGFLTVEPESGFWALRITDSECQALTGQDTRKDLPLRPRKVRVRVDVELGTVAFYDAATNTHLYTFHASFPGKIFPFFRLLFPGTQVILNP</sequence>